<reference evidence="7 8" key="1">
    <citation type="journal article" date="2020" name="bioRxiv">
        <title>Metabolic contributions of an alphaproteobacterial endosymbiont in the apicomplexan Cardiosporidium cionae.</title>
        <authorList>
            <person name="Hunter E.S."/>
            <person name="Paight C.J."/>
            <person name="Lane C.E."/>
        </authorList>
    </citation>
    <scope>NUCLEOTIDE SEQUENCE [LARGE SCALE GENOMIC DNA]</scope>
    <source>
        <strain evidence="7">ESH_2018</strain>
    </source>
</reference>
<dbReference type="Pfam" id="PF23042">
    <property type="entry name" value="KOW1_SPT5"/>
    <property type="match status" value="1"/>
</dbReference>
<evidence type="ECO:0000313" key="7">
    <source>
        <dbReference type="EMBL" id="KAF8820466.1"/>
    </source>
</evidence>
<dbReference type="InterPro" id="IPR039385">
    <property type="entry name" value="NGN_Euk"/>
</dbReference>
<organism evidence="7 8">
    <name type="scientific">Cardiosporidium cionae</name>
    <dbReference type="NCBI Taxonomy" id="476202"/>
    <lineage>
        <taxon>Eukaryota</taxon>
        <taxon>Sar</taxon>
        <taxon>Alveolata</taxon>
        <taxon>Apicomplexa</taxon>
        <taxon>Aconoidasida</taxon>
        <taxon>Nephromycida</taxon>
        <taxon>Cardiosporidium</taxon>
    </lineage>
</organism>
<dbReference type="CDD" id="cd06081">
    <property type="entry name" value="KOW_Spt5_1"/>
    <property type="match status" value="1"/>
</dbReference>
<dbReference type="InterPro" id="IPR005824">
    <property type="entry name" value="KOW"/>
</dbReference>
<dbReference type="InterPro" id="IPR041977">
    <property type="entry name" value="KOW_Spt5_4"/>
</dbReference>
<comment type="similarity">
    <text evidence="2">Belongs to the SPT5 family.</text>
</comment>
<dbReference type="Pfam" id="PF03439">
    <property type="entry name" value="Spt5-NGN"/>
    <property type="match status" value="1"/>
</dbReference>
<dbReference type="InterPro" id="IPR041973">
    <property type="entry name" value="KOW_Spt5_1"/>
</dbReference>
<comment type="subcellular location">
    <subcellularLocation>
        <location evidence="1">Nucleus</location>
    </subcellularLocation>
</comment>
<dbReference type="CDD" id="cd06084">
    <property type="entry name" value="KOW_Spt5_4"/>
    <property type="match status" value="1"/>
</dbReference>
<dbReference type="InterPro" id="IPR008991">
    <property type="entry name" value="Translation_prot_SH3-like_sf"/>
</dbReference>
<dbReference type="Pfam" id="PF23291">
    <property type="entry name" value="KOW4_SPT5"/>
    <property type="match status" value="1"/>
</dbReference>
<evidence type="ECO:0000256" key="5">
    <source>
        <dbReference type="SAM" id="MobiDB-lite"/>
    </source>
</evidence>
<dbReference type="Proteomes" id="UP000823046">
    <property type="component" value="Unassembled WGS sequence"/>
</dbReference>
<dbReference type="InterPro" id="IPR039659">
    <property type="entry name" value="SPT5"/>
</dbReference>
<feature type="domain" description="KOW" evidence="6">
    <location>
        <begin position="429"/>
        <end position="456"/>
    </location>
</feature>
<keyword evidence="8" id="KW-1185">Reference proteome</keyword>
<dbReference type="Gene3D" id="3.30.70.940">
    <property type="entry name" value="NusG, N-terminal domain"/>
    <property type="match status" value="1"/>
</dbReference>
<feature type="domain" description="KOW" evidence="6">
    <location>
        <begin position="100"/>
        <end position="127"/>
    </location>
</feature>
<evidence type="ECO:0000256" key="3">
    <source>
        <dbReference type="ARBA" id="ARBA00023163"/>
    </source>
</evidence>
<feature type="domain" description="KOW" evidence="6">
    <location>
        <begin position="521"/>
        <end position="549"/>
    </location>
</feature>
<feature type="domain" description="KOW" evidence="6">
    <location>
        <begin position="301"/>
        <end position="328"/>
    </location>
</feature>
<keyword evidence="3" id="KW-0804">Transcription</keyword>
<proteinExistence type="inferred from homology"/>
<dbReference type="SMART" id="SM00739">
    <property type="entry name" value="KOW"/>
    <property type="match status" value="5"/>
</dbReference>
<dbReference type="InterPro" id="IPR005100">
    <property type="entry name" value="NGN-domain"/>
</dbReference>
<feature type="region of interest" description="Disordered" evidence="5">
    <location>
        <begin position="626"/>
        <end position="648"/>
    </location>
</feature>
<feature type="domain" description="KOW" evidence="6">
    <location>
        <begin position="250"/>
        <end position="277"/>
    </location>
</feature>
<evidence type="ECO:0000256" key="4">
    <source>
        <dbReference type="ARBA" id="ARBA00023242"/>
    </source>
</evidence>
<dbReference type="SUPFAM" id="SSF50104">
    <property type="entry name" value="Translation proteins SH3-like domain"/>
    <property type="match status" value="1"/>
</dbReference>
<evidence type="ECO:0000256" key="1">
    <source>
        <dbReference type="ARBA" id="ARBA00004123"/>
    </source>
</evidence>
<keyword evidence="4" id="KW-0539">Nucleus</keyword>
<dbReference type="EMBL" id="JADAQX010000379">
    <property type="protein sequence ID" value="KAF8820466.1"/>
    <property type="molecule type" value="Genomic_DNA"/>
</dbReference>
<dbReference type="InterPro" id="IPR036735">
    <property type="entry name" value="NGN_dom_sf"/>
</dbReference>
<name>A0ABQ7J8Z0_9APIC</name>
<sequence length="827" mass="91612">MNDPKLWLVKLNKSGKERELVISIQNKFFKLQDQGIDLGITSCYAAQSLRGYIYVEAMSQSKVKEALRGLRNVNLKADIKMVSLKEMPSVFARGEPDRYIPQAFDYVRVKRGLYGGDLGQIVSIEDHGASLTVKLIPRVDLALLIEMDKNGKRHTYDKEVLSKGGERPMKKLLDRDEVDSKGYQVEQGQPQKTIRLAGSTFDEAGYIYKQFSLNRLFTGGDVNPGIAELKEFDSSKSTRILRPTKQQLQLYRTGERVKIISGDLLDIYCKILQIEEDVLEVQPEGHYLQTFKIPLSQVCKVFSVGDCVKAISGINMGDSGMITFIDITKRVASVFSLVSHRQFDSPLDFLTIAPEEAFGKDGVQQVGEFKLGDLVSLSSQKVGILCFISRKNIIHILTTEDEIVSATVAEMGSKLSSFQQIALDNYQNSIRVNSRIQVVEGPYRGFSGNVQHIRRNTIFIKVNDRLERGGYIAVPSSWCSLPGGSQGESIAPSISQRRGRPFQRGFSSFRGGRGRGFGRRDELIGKQVKLVEDRRHKGKIATVRAVDGDVITVLIEATNANVRLKRSSIALLDDMGTPFCEKLSDRDGIGAEARSGGSFYGFSSLPTAIPSSEKLPAVSHPYVWAPPSATQDDTRSQASSEDSVMDLGGGEDVLVDKDETEEAVVADTLVYPPVESAESVVDVSTEVVASSADDVANLPPVPDDFPLPVWCRPGVVVSVIGEGDFSGKMGIIGKCVQYEDVEEKFLCFIYVEDAFIAITVDGITPHSPEQAEVDKVLVWLEDRQMFCQGVYMGRAKDLMVVRLENNEIIECDKFSVFHWMELPVVNE</sequence>
<dbReference type="PANTHER" id="PTHR11125">
    <property type="entry name" value="SUPPRESSOR OF TY 5"/>
    <property type="match status" value="1"/>
</dbReference>
<dbReference type="CDD" id="cd09888">
    <property type="entry name" value="NGN_Euk"/>
    <property type="match status" value="1"/>
</dbReference>
<accession>A0ABQ7J8Z0</accession>
<dbReference type="InterPro" id="IPR014722">
    <property type="entry name" value="Rib_uL2_dom2"/>
</dbReference>
<evidence type="ECO:0000256" key="2">
    <source>
        <dbReference type="ARBA" id="ARBA00006956"/>
    </source>
</evidence>
<gene>
    <name evidence="7" type="ORF">IE077_004478</name>
</gene>
<dbReference type="Gene3D" id="2.30.30.30">
    <property type="match status" value="2"/>
</dbReference>
<evidence type="ECO:0000259" key="6">
    <source>
        <dbReference type="SMART" id="SM00739"/>
    </source>
</evidence>
<evidence type="ECO:0000313" key="8">
    <source>
        <dbReference type="Proteomes" id="UP000823046"/>
    </source>
</evidence>
<feature type="compositionally biased region" description="Polar residues" evidence="5">
    <location>
        <begin position="628"/>
        <end position="642"/>
    </location>
</feature>
<protein>
    <submittedName>
        <fullName evidence="7">KOW motif domain-containing protein</fullName>
    </submittedName>
</protein>
<dbReference type="PANTHER" id="PTHR11125:SF7">
    <property type="entry name" value="TRANSCRIPTION ELONGATION FACTOR SPT5"/>
    <property type="match status" value="1"/>
</dbReference>
<comment type="caution">
    <text evidence="7">The sequence shown here is derived from an EMBL/GenBank/DDBJ whole genome shotgun (WGS) entry which is preliminary data.</text>
</comment>